<name>A0A673AAN5_9TELE</name>
<dbReference type="GO" id="GO:0008757">
    <property type="term" value="F:S-adenosylmethionine-dependent methyltransferase activity"/>
    <property type="evidence" value="ECO:0007669"/>
    <property type="project" value="InterPro"/>
</dbReference>
<protein>
    <submittedName>
        <fullName evidence="2">Zgc:162396</fullName>
    </submittedName>
</protein>
<organism evidence="2 3">
    <name type="scientific">Sphaeramia orbicularis</name>
    <name type="common">orbiculate cardinalfish</name>
    <dbReference type="NCBI Taxonomy" id="375764"/>
    <lineage>
        <taxon>Eukaryota</taxon>
        <taxon>Metazoa</taxon>
        <taxon>Chordata</taxon>
        <taxon>Craniata</taxon>
        <taxon>Vertebrata</taxon>
        <taxon>Euteleostomi</taxon>
        <taxon>Actinopterygii</taxon>
        <taxon>Neopterygii</taxon>
        <taxon>Teleostei</taxon>
        <taxon>Neoteleostei</taxon>
        <taxon>Acanthomorphata</taxon>
        <taxon>Gobiaria</taxon>
        <taxon>Kurtiformes</taxon>
        <taxon>Apogonoidei</taxon>
        <taxon>Apogonidae</taxon>
        <taxon>Apogoninae</taxon>
        <taxon>Sphaeramia</taxon>
    </lineage>
</organism>
<evidence type="ECO:0000259" key="1">
    <source>
        <dbReference type="Pfam" id="PF08241"/>
    </source>
</evidence>
<dbReference type="Gene3D" id="3.40.50.150">
    <property type="entry name" value="Vaccinia Virus protein VP39"/>
    <property type="match status" value="1"/>
</dbReference>
<evidence type="ECO:0000313" key="3">
    <source>
        <dbReference type="Proteomes" id="UP000472271"/>
    </source>
</evidence>
<dbReference type="InterPro" id="IPR029063">
    <property type="entry name" value="SAM-dependent_MTases_sf"/>
</dbReference>
<dbReference type="CDD" id="cd02440">
    <property type="entry name" value="AdoMet_MTases"/>
    <property type="match status" value="1"/>
</dbReference>
<reference evidence="2" key="2">
    <citation type="submission" date="2025-08" db="UniProtKB">
        <authorList>
            <consortium name="Ensembl"/>
        </authorList>
    </citation>
    <scope>IDENTIFICATION</scope>
</reference>
<dbReference type="PANTHER" id="PTHR44942:SF6">
    <property type="entry name" value="NOVEL PROTEIN"/>
    <property type="match status" value="1"/>
</dbReference>
<keyword evidence="3" id="KW-1185">Reference proteome</keyword>
<dbReference type="InterPro" id="IPR013216">
    <property type="entry name" value="Methyltransf_11"/>
</dbReference>
<dbReference type="PANTHER" id="PTHR44942">
    <property type="entry name" value="METHYLTRANSF_11 DOMAIN-CONTAINING PROTEIN"/>
    <property type="match status" value="1"/>
</dbReference>
<dbReference type="InterPro" id="IPR051052">
    <property type="entry name" value="Diverse_substrate_MTase"/>
</dbReference>
<evidence type="ECO:0000313" key="2">
    <source>
        <dbReference type="Ensembl" id="ENSSORP00005026645.1"/>
    </source>
</evidence>
<dbReference type="SUPFAM" id="SSF53335">
    <property type="entry name" value="S-adenosyl-L-methionine-dependent methyltransferases"/>
    <property type="match status" value="1"/>
</dbReference>
<reference evidence="2" key="3">
    <citation type="submission" date="2025-09" db="UniProtKB">
        <authorList>
            <consortium name="Ensembl"/>
        </authorList>
    </citation>
    <scope>IDENTIFICATION</scope>
</reference>
<feature type="domain" description="Methyltransferase type 11" evidence="1">
    <location>
        <begin position="37"/>
        <end position="128"/>
    </location>
</feature>
<reference evidence="2" key="1">
    <citation type="submission" date="2019-06" db="EMBL/GenBank/DDBJ databases">
        <authorList>
            <consortium name="Wellcome Sanger Institute Data Sharing"/>
        </authorList>
    </citation>
    <scope>NUCLEOTIDE SEQUENCE [LARGE SCALE GENOMIC DNA]</scope>
</reference>
<accession>A0A673AAN5</accession>
<dbReference type="Proteomes" id="UP000472271">
    <property type="component" value="Chromosome 21"/>
</dbReference>
<proteinExistence type="predicted"/>
<dbReference type="Ensembl" id="ENSSORT00005027426.1">
    <property type="protein sequence ID" value="ENSSORP00005026645.1"/>
    <property type="gene ID" value="ENSSORG00005012764.1"/>
</dbReference>
<sequence>MAYRLFEGKDHAAVYQKDFLYCLSSYIQKGRPHVLAVDVGCGTGQNCRLMAPHFHNVVGIDISECQLEEAKAEPGHPNITYRRGAAEELPFADASVDLITAASAAHWFDQSRFLDEVSRVLKPRGCVALLGFCDDKTTFHFQDCGQRLNHIYEEVKQILLPYTSRQVAVAEHKLEELYAVIINNMSELQGGVCSGKSSITVKTLVGFMESWSHVPGLQEENPEMADELLKNTQNRYSHVHMTHYFCVLASKP</sequence>
<dbReference type="AlphaFoldDB" id="A0A673AAN5"/>
<dbReference type="Pfam" id="PF08241">
    <property type="entry name" value="Methyltransf_11"/>
    <property type="match status" value="1"/>
</dbReference>